<sequence>MAHDLHPLPDPSILAHIVDVHCHPTDSPTPPEAMTAMSHRMCAMATRASDQPLVRKLAEQYPDSVIPCFGYHPWFYHWISLAPASAVPSKRSHYASLFLPSSKPQHADAFERLLPFLPDPTPLETVLAGLRADLTAFPHAMLGEVGLDRACRVLYKHPVAPPSLSPFTIPLAHQVAILEAQLALAVELRRNVSLHSVQAPQATAELLARMKARFGHAWMDISVDLHSCGLSPEGWRDIERTHPNVFLSLSTGINARSRGHIALLRAAAPTRLLVESDFHDVRLSAPYTWDMVCRIADARGWRVEQSAAEVEEVGGEDKTQWGVVWRLAENWRSFERGGHREAPRTKKRDKRKLLLDDSEEEEDE</sequence>
<dbReference type="InterPro" id="IPR053044">
    <property type="entry name" value="Metallo-hydrolase/TatD-type"/>
</dbReference>
<evidence type="ECO:0000256" key="1">
    <source>
        <dbReference type="SAM" id="MobiDB-lite"/>
    </source>
</evidence>
<dbReference type="SUPFAM" id="SSF51556">
    <property type="entry name" value="Metallo-dependent hydrolases"/>
    <property type="match status" value="1"/>
</dbReference>
<dbReference type="AlphaFoldDB" id="A0A1X6NF13"/>
<dbReference type="InterPro" id="IPR001130">
    <property type="entry name" value="TatD-like"/>
</dbReference>
<reference evidence="2 3" key="1">
    <citation type="submission" date="2017-04" db="EMBL/GenBank/DDBJ databases">
        <title>Genome Sequence of the Model Brown-Rot Fungus Postia placenta SB12.</title>
        <authorList>
            <consortium name="DOE Joint Genome Institute"/>
            <person name="Gaskell J."/>
            <person name="Kersten P."/>
            <person name="Larrondo L.F."/>
            <person name="Canessa P."/>
            <person name="Martinez D."/>
            <person name="Hibbett D."/>
            <person name="Schmoll M."/>
            <person name="Kubicek C.P."/>
            <person name="Martinez A.T."/>
            <person name="Yadav J."/>
            <person name="Master E."/>
            <person name="Magnuson J.K."/>
            <person name="James T."/>
            <person name="Yaver D."/>
            <person name="Berka R."/>
            <person name="Labutti K."/>
            <person name="Lipzen A."/>
            <person name="Aerts A."/>
            <person name="Barry K."/>
            <person name="Henrissat B."/>
            <person name="Blanchette R."/>
            <person name="Grigoriev I."/>
            <person name="Cullen D."/>
        </authorList>
    </citation>
    <scope>NUCLEOTIDE SEQUENCE [LARGE SCALE GENOMIC DNA]</scope>
    <source>
        <strain evidence="2 3">MAD-698-R-SB12</strain>
    </source>
</reference>
<keyword evidence="3" id="KW-1185">Reference proteome</keyword>
<dbReference type="EMBL" id="KZ110591">
    <property type="protein sequence ID" value="OSX67100.1"/>
    <property type="molecule type" value="Genomic_DNA"/>
</dbReference>
<dbReference type="Pfam" id="PF01026">
    <property type="entry name" value="TatD_DNase"/>
    <property type="match status" value="1"/>
</dbReference>
<dbReference type="GeneID" id="36328745"/>
<organism evidence="2 3">
    <name type="scientific">Postia placenta MAD-698-R-SB12</name>
    <dbReference type="NCBI Taxonomy" id="670580"/>
    <lineage>
        <taxon>Eukaryota</taxon>
        <taxon>Fungi</taxon>
        <taxon>Dikarya</taxon>
        <taxon>Basidiomycota</taxon>
        <taxon>Agaricomycotina</taxon>
        <taxon>Agaricomycetes</taxon>
        <taxon>Polyporales</taxon>
        <taxon>Adustoporiaceae</taxon>
        <taxon>Rhodonia</taxon>
    </lineage>
</organism>
<dbReference type="OrthoDB" id="413993at2759"/>
<dbReference type="Gene3D" id="3.20.20.140">
    <property type="entry name" value="Metal-dependent hydrolases"/>
    <property type="match status" value="1"/>
</dbReference>
<dbReference type="PANTHER" id="PTHR47345:SF1">
    <property type="entry name" value="CUT9-INTERACTING PROTEIN SCN1"/>
    <property type="match status" value="1"/>
</dbReference>
<evidence type="ECO:0000313" key="3">
    <source>
        <dbReference type="Proteomes" id="UP000194127"/>
    </source>
</evidence>
<feature type="region of interest" description="Disordered" evidence="1">
    <location>
        <begin position="336"/>
        <end position="364"/>
    </location>
</feature>
<dbReference type="PANTHER" id="PTHR47345">
    <property type="entry name" value="CUT9-INTERACTING PROTEIN SCN1"/>
    <property type="match status" value="1"/>
</dbReference>
<dbReference type="RefSeq" id="XP_024343894.1">
    <property type="nucleotide sequence ID" value="XM_024483796.1"/>
</dbReference>
<name>A0A1X6NF13_9APHY</name>
<dbReference type="GO" id="GO:0016788">
    <property type="term" value="F:hydrolase activity, acting on ester bonds"/>
    <property type="evidence" value="ECO:0007669"/>
    <property type="project" value="InterPro"/>
</dbReference>
<proteinExistence type="predicted"/>
<accession>A0A1X6NF13</accession>
<dbReference type="Proteomes" id="UP000194127">
    <property type="component" value="Unassembled WGS sequence"/>
</dbReference>
<evidence type="ECO:0000313" key="2">
    <source>
        <dbReference type="EMBL" id="OSX67100.1"/>
    </source>
</evidence>
<evidence type="ECO:0008006" key="4">
    <source>
        <dbReference type="Google" id="ProtNLM"/>
    </source>
</evidence>
<protein>
    <recommendedName>
        <fullName evidence="4">TatD DNase family Scn1</fullName>
    </recommendedName>
</protein>
<dbReference type="InterPro" id="IPR032466">
    <property type="entry name" value="Metal_Hydrolase"/>
</dbReference>
<gene>
    <name evidence="2" type="ORF">POSPLADRAFT_1129006</name>
</gene>